<dbReference type="RefSeq" id="WP_013914610.1">
    <property type="nucleotide sequence ID" value="NC_015690.1"/>
</dbReference>
<gene>
    <name evidence="1" type="ordered locus">KNP414_00856</name>
</gene>
<dbReference type="PATRIC" id="fig|1036673.3.peg.761"/>
<sequence>MTQEHTVYFNIHRHKQVTKLRGLIFLEEGQIPTAADYEQCLRHAGHDVTLIDPQRMIFRAFKAGEEYTIDVLEDYEAPTRDLHAEKLAGTFRKPDPFL</sequence>
<proteinExistence type="predicted"/>
<dbReference type="EMBL" id="CP002869">
    <property type="protein sequence ID" value="AEI39446.1"/>
    <property type="molecule type" value="Genomic_DNA"/>
</dbReference>
<evidence type="ECO:0000313" key="2">
    <source>
        <dbReference type="Proteomes" id="UP000006620"/>
    </source>
</evidence>
<dbReference type="Proteomes" id="UP000006620">
    <property type="component" value="Chromosome"/>
</dbReference>
<dbReference type="HOGENOM" id="CLU_180014_0_0_9"/>
<accession>F8F4Q4</accession>
<evidence type="ECO:0000313" key="1">
    <source>
        <dbReference type="EMBL" id="AEI39446.1"/>
    </source>
</evidence>
<dbReference type="AlphaFoldDB" id="F8F4Q4"/>
<reference evidence="2" key="1">
    <citation type="submission" date="2011-06" db="EMBL/GenBank/DDBJ databases">
        <title>Complete genome sequence of Paenibacillus mucilaginosus KNP414.</title>
        <authorList>
            <person name="Wang J."/>
            <person name="Hu S."/>
            <person name="Hu X."/>
            <person name="Zhang B."/>
            <person name="Dong D."/>
            <person name="Zhang S."/>
            <person name="Zhao K."/>
            <person name="Wu D."/>
        </authorList>
    </citation>
    <scope>NUCLEOTIDE SEQUENCE [LARGE SCALE GENOMIC DNA]</scope>
    <source>
        <strain evidence="2">KNP414</strain>
    </source>
</reference>
<reference evidence="1 2" key="2">
    <citation type="journal article" date="2013" name="Genome Announc.">
        <title>Genome Sequence of Growth-Improving Paenibacillus mucilaginosus Strain KNP414.</title>
        <authorList>
            <person name="Lu J.J."/>
            <person name="Wang J.F."/>
            <person name="Hu X.F."/>
        </authorList>
    </citation>
    <scope>NUCLEOTIDE SEQUENCE [LARGE SCALE GENOMIC DNA]</scope>
    <source>
        <strain evidence="1 2">KNP414</strain>
    </source>
</reference>
<protein>
    <submittedName>
        <fullName evidence="1">Uncharacterized protein</fullName>
    </submittedName>
</protein>
<organism evidence="1 2">
    <name type="scientific">Paenibacillus mucilaginosus (strain KNP414)</name>
    <dbReference type="NCBI Taxonomy" id="1036673"/>
    <lineage>
        <taxon>Bacteria</taxon>
        <taxon>Bacillati</taxon>
        <taxon>Bacillota</taxon>
        <taxon>Bacilli</taxon>
        <taxon>Bacillales</taxon>
        <taxon>Paenibacillaceae</taxon>
        <taxon>Paenibacillus</taxon>
    </lineage>
</organism>
<dbReference type="KEGG" id="pms:KNP414_00856"/>
<name>F8F4Q4_PAEMK</name>